<sequence length="106" mass="11426">MLRDVSQMHGVRSTAIASGATVVHPEDQIRSQTSDPHAQIADYFDIIVGAGICAILAIMLDEFHRISVTVARVRDERGGEVSEIHEKSLKVAAEVPAVAVVSVELH</sequence>
<dbReference type="Proteomes" id="UP000291084">
    <property type="component" value="Chromosome 3"/>
</dbReference>
<protein>
    <submittedName>
        <fullName evidence="1">Uncharacterized protein</fullName>
    </submittedName>
</protein>
<proteinExistence type="predicted"/>
<evidence type="ECO:0000313" key="1">
    <source>
        <dbReference type="EMBL" id="BAT82426.1"/>
    </source>
</evidence>
<reference evidence="1 2" key="1">
    <citation type="journal article" date="2015" name="Sci. Rep.">
        <title>The power of single molecule real-time sequencing technology in the de novo assembly of a eukaryotic genome.</title>
        <authorList>
            <person name="Sakai H."/>
            <person name="Naito K."/>
            <person name="Ogiso-Tanaka E."/>
            <person name="Takahashi Y."/>
            <person name="Iseki K."/>
            <person name="Muto C."/>
            <person name="Satou K."/>
            <person name="Teruya K."/>
            <person name="Shiroma A."/>
            <person name="Shimoji M."/>
            <person name="Hirano T."/>
            <person name="Itoh T."/>
            <person name="Kaga A."/>
            <person name="Tomooka N."/>
        </authorList>
    </citation>
    <scope>NUCLEOTIDE SEQUENCE [LARGE SCALE GENOMIC DNA]</scope>
    <source>
        <strain evidence="2">cv. Shumari</strain>
    </source>
</reference>
<keyword evidence="2" id="KW-1185">Reference proteome</keyword>
<accession>A0A0S3RP90</accession>
<gene>
    <name evidence="1" type="primary">Vigan.03G244300</name>
    <name evidence="1" type="ORF">VIGAN_03244300</name>
</gene>
<evidence type="ECO:0000313" key="2">
    <source>
        <dbReference type="Proteomes" id="UP000291084"/>
    </source>
</evidence>
<name>A0A0S3RP90_PHAAN</name>
<organism evidence="1 2">
    <name type="scientific">Vigna angularis var. angularis</name>
    <dbReference type="NCBI Taxonomy" id="157739"/>
    <lineage>
        <taxon>Eukaryota</taxon>
        <taxon>Viridiplantae</taxon>
        <taxon>Streptophyta</taxon>
        <taxon>Embryophyta</taxon>
        <taxon>Tracheophyta</taxon>
        <taxon>Spermatophyta</taxon>
        <taxon>Magnoliopsida</taxon>
        <taxon>eudicotyledons</taxon>
        <taxon>Gunneridae</taxon>
        <taxon>Pentapetalae</taxon>
        <taxon>rosids</taxon>
        <taxon>fabids</taxon>
        <taxon>Fabales</taxon>
        <taxon>Fabaceae</taxon>
        <taxon>Papilionoideae</taxon>
        <taxon>50 kb inversion clade</taxon>
        <taxon>NPAAA clade</taxon>
        <taxon>indigoferoid/millettioid clade</taxon>
        <taxon>Phaseoleae</taxon>
        <taxon>Vigna</taxon>
    </lineage>
</organism>
<dbReference type="EMBL" id="AP015036">
    <property type="protein sequence ID" value="BAT82426.1"/>
    <property type="molecule type" value="Genomic_DNA"/>
</dbReference>
<dbReference type="AlphaFoldDB" id="A0A0S3RP90"/>